<protein>
    <recommendedName>
        <fullName evidence="3">DUF5320 domain-containing protein</fullName>
    </recommendedName>
</protein>
<comment type="caution">
    <text evidence="1">The sequence shown here is derived from an EMBL/GenBank/DDBJ whole genome shotgun (WGS) entry which is preliminary data.</text>
</comment>
<reference evidence="1 2" key="1">
    <citation type="submission" date="2018-06" db="EMBL/GenBank/DDBJ databases">
        <title>Extensive metabolic versatility and redundancy in microbially diverse, dynamic hydrothermal sediments.</title>
        <authorList>
            <person name="Dombrowski N."/>
            <person name="Teske A."/>
            <person name="Baker B.J."/>
        </authorList>
    </citation>
    <scope>NUCLEOTIDE SEQUENCE [LARGE SCALE GENOMIC DNA]</scope>
    <source>
        <strain evidence="1">B3_G15</strain>
    </source>
</reference>
<proteinExistence type="predicted"/>
<dbReference type="EMBL" id="QMQA01000191">
    <property type="protein sequence ID" value="RLE12111.1"/>
    <property type="molecule type" value="Genomic_DNA"/>
</dbReference>
<evidence type="ECO:0000313" key="1">
    <source>
        <dbReference type="EMBL" id="RLE12111.1"/>
    </source>
</evidence>
<name>A0A662DCR6_UNCAE</name>
<accession>A0A662DCR6</accession>
<dbReference type="AlphaFoldDB" id="A0A662DCR6"/>
<organism evidence="1 2">
    <name type="scientific">Aerophobetes bacterium</name>
    <dbReference type="NCBI Taxonomy" id="2030807"/>
    <lineage>
        <taxon>Bacteria</taxon>
        <taxon>Candidatus Aerophobota</taxon>
    </lineage>
</organism>
<evidence type="ECO:0008006" key="3">
    <source>
        <dbReference type="Google" id="ProtNLM"/>
    </source>
</evidence>
<evidence type="ECO:0000313" key="2">
    <source>
        <dbReference type="Proteomes" id="UP000280417"/>
    </source>
</evidence>
<dbReference type="Proteomes" id="UP000280417">
    <property type="component" value="Unassembled WGS sequence"/>
</dbReference>
<gene>
    <name evidence="1" type="ORF">DRJ04_06790</name>
</gene>
<sequence>MYYLTGLPGWMRFGFSPGWLGTSPTGMGPGATYLLTGTWPTPQAQNWWQAMQTGQMSYPGAIPPGYSPAPGAQPDREQQLQFLRNQAEYLKGQLEEIKKQIAQLEK</sequence>